<keyword evidence="2" id="KW-1185">Reference proteome</keyword>
<dbReference type="Bgee" id="WBGene00044644">
    <property type="expression patterns" value="Expressed in pharyngeal muscle cell (C elegans) and 3 other cell types or tissues"/>
</dbReference>
<reference evidence="1 2" key="1">
    <citation type="journal article" date="1998" name="Science">
        <title>Genome sequence of the nematode C. elegans: a platform for investigating biology.</title>
        <authorList>
            <consortium name="The C. elegans sequencing consortium"/>
            <person name="Sulson J.E."/>
            <person name="Waterston R."/>
        </authorList>
    </citation>
    <scope>NUCLEOTIDE SEQUENCE [LARGE SCALE GENOMIC DNA]</scope>
    <source>
        <strain evidence="1 2">Bristol N2</strain>
    </source>
</reference>
<dbReference type="GeneID" id="4362999"/>
<dbReference type="OMA" id="HHRTENT"/>
<dbReference type="eggNOG" id="ENOG502TIIT">
    <property type="taxonomic scope" value="Eukaryota"/>
</dbReference>
<dbReference type="CTD" id="4362999"/>
<protein>
    <submittedName>
        <fullName evidence="1">NADH dehydrogenase [ubiquinone] 1 alpha subcomplex subunit 1</fullName>
    </submittedName>
</protein>
<dbReference type="PeptideAtlas" id="Q336L1"/>
<accession>Q336L1</accession>
<name>Q336L1_CAEEL</name>
<dbReference type="PaxDb" id="6239-B0205.13"/>
<dbReference type="Proteomes" id="UP000001940">
    <property type="component" value="Chromosome I"/>
</dbReference>
<sequence length="99" mass="11633">MGFFSHAAMLGVGYWIGKSYCFRYKIHQLPTDPDASEISFRIERKEGAGPFFGHPWWNHHHQCWHQYHHRTENTVNSQNAPSQVIPKKNVELLEVETNQ</sequence>
<dbReference type="HOGENOM" id="CLU_2348546_0_0_1"/>
<dbReference type="AGR" id="WB:WBGene00044644"/>
<evidence type="ECO:0000313" key="2">
    <source>
        <dbReference type="Proteomes" id="UP000001940"/>
    </source>
</evidence>
<dbReference type="UCSC" id="B0205.13">
    <property type="organism name" value="c. elegans"/>
</dbReference>
<dbReference type="KEGG" id="cel:CELE_B0205.13"/>
<evidence type="ECO:0000313" key="3">
    <source>
        <dbReference type="WormBase" id="B0205.13"/>
    </source>
</evidence>
<dbReference type="RefSeq" id="NP_001040630.1">
    <property type="nucleotide sequence ID" value="NM_001047165.5"/>
</dbReference>
<proteinExistence type="evidence at protein level"/>
<dbReference type="EMBL" id="BX284601">
    <property type="protein sequence ID" value="CCD61308.1"/>
    <property type="molecule type" value="Genomic_DNA"/>
</dbReference>
<dbReference type="WormBase" id="B0205.13">
    <property type="protein sequence ID" value="CE39199"/>
    <property type="gene ID" value="WBGene00044644"/>
</dbReference>
<dbReference type="OrthoDB" id="5850330at2759"/>
<dbReference type="AlphaFoldDB" id="Q336L1"/>
<gene>
    <name evidence="1 3" type="ORF">B0205.13</name>
    <name evidence="1" type="ORF">CELE_B0205.13</name>
</gene>
<evidence type="ECO:0007829" key="4">
    <source>
        <dbReference type="PeptideAtlas" id="Q336L1"/>
    </source>
</evidence>
<keyword evidence="4" id="KW-1267">Proteomics identification</keyword>
<evidence type="ECO:0000313" key="1">
    <source>
        <dbReference type="EMBL" id="CCD61308.1"/>
    </source>
</evidence>
<dbReference type="STRING" id="6239.B0205.13.1"/>
<dbReference type="InParanoid" id="Q336L1"/>
<organism evidence="1 2">
    <name type="scientific">Caenorhabditis elegans</name>
    <dbReference type="NCBI Taxonomy" id="6239"/>
    <lineage>
        <taxon>Eukaryota</taxon>
        <taxon>Metazoa</taxon>
        <taxon>Ecdysozoa</taxon>
        <taxon>Nematoda</taxon>
        <taxon>Chromadorea</taxon>
        <taxon>Rhabditida</taxon>
        <taxon>Rhabditina</taxon>
        <taxon>Rhabditomorpha</taxon>
        <taxon>Rhabditoidea</taxon>
        <taxon>Rhabditidae</taxon>
        <taxon>Peloderinae</taxon>
        <taxon>Caenorhabditis</taxon>
    </lineage>
</organism>
<dbReference type="FunCoup" id="Q336L1">
    <property type="interactions" value="844"/>
</dbReference>